<keyword evidence="3" id="KW-1185">Reference proteome</keyword>
<evidence type="ECO:0000259" key="1">
    <source>
        <dbReference type="Pfam" id="PF00561"/>
    </source>
</evidence>
<dbReference type="Proteomes" id="UP001500002">
    <property type="component" value="Unassembled WGS sequence"/>
</dbReference>
<dbReference type="RefSeq" id="WP_344297125.1">
    <property type="nucleotide sequence ID" value="NZ_BAAANJ010000016.1"/>
</dbReference>
<dbReference type="InterPro" id="IPR000073">
    <property type="entry name" value="AB_hydrolase_1"/>
</dbReference>
<gene>
    <name evidence="2" type="ORF">GCM10009749_29880</name>
</gene>
<reference evidence="3" key="1">
    <citation type="journal article" date="2019" name="Int. J. Syst. Evol. Microbiol.">
        <title>The Global Catalogue of Microorganisms (GCM) 10K type strain sequencing project: providing services to taxonomists for standard genome sequencing and annotation.</title>
        <authorList>
            <consortium name="The Broad Institute Genomics Platform"/>
            <consortium name="The Broad Institute Genome Sequencing Center for Infectious Disease"/>
            <person name="Wu L."/>
            <person name="Ma J."/>
        </authorList>
    </citation>
    <scope>NUCLEOTIDE SEQUENCE [LARGE SCALE GENOMIC DNA]</scope>
    <source>
        <strain evidence="3">JCM 14322</strain>
    </source>
</reference>
<dbReference type="PANTHER" id="PTHR43433">
    <property type="entry name" value="HYDROLASE, ALPHA/BETA FOLD FAMILY PROTEIN"/>
    <property type="match status" value="1"/>
</dbReference>
<dbReference type="GO" id="GO:0016787">
    <property type="term" value="F:hydrolase activity"/>
    <property type="evidence" value="ECO:0007669"/>
    <property type="project" value="UniProtKB-KW"/>
</dbReference>
<protein>
    <submittedName>
        <fullName evidence="2">Alpha/beta hydrolase</fullName>
    </submittedName>
</protein>
<accession>A0ABP4YIX7</accession>
<sequence>MLNTNAAAPETGYAPVNGLQMYYELHGDGGTPLVLLHGGLFDIEQQFGALIPSLSAGRRVIATDFQGHGRTNDIDRPLGTAALASDVVALLEHLGVDRVDVFGFSVGGAVALHLAVHHPELVRKLIVSSVSFRPDGDRGGNAEAVAEMTVDMIAGTPMQQRYLAVSPHPDLEHLQGLLDKISRYGAGESGWTDDEIRGIAAPTLITVGDCDMVRLDHAVRFLQLRGGDVNGDLEGVPASQLAVFPGTTHFFGLARTDLVRDVVTTFLDSPVGAGWQDVAPEG</sequence>
<evidence type="ECO:0000313" key="2">
    <source>
        <dbReference type="EMBL" id="GAA1817843.1"/>
    </source>
</evidence>
<dbReference type="PRINTS" id="PR00111">
    <property type="entry name" value="ABHYDROLASE"/>
</dbReference>
<dbReference type="Gene3D" id="3.40.50.1820">
    <property type="entry name" value="alpha/beta hydrolase"/>
    <property type="match status" value="1"/>
</dbReference>
<dbReference type="Pfam" id="PF00561">
    <property type="entry name" value="Abhydrolase_1"/>
    <property type="match status" value="1"/>
</dbReference>
<keyword evidence="2" id="KW-0378">Hydrolase</keyword>
<proteinExistence type="predicted"/>
<dbReference type="PANTHER" id="PTHR43433:SF1">
    <property type="entry name" value="BLL5160 PROTEIN"/>
    <property type="match status" value="1"/>
</dbReference>
<dbReference type="SUPFAM" id="SSF53474">
    <property type="entry name" value="alpha/beta-Hydrolases"/>
    <property type="match status" value="1"/>
</dbReference>
<dbReference type="InterPro" id="IPR029058">
    <property type="entry name" value="AB_hydrolase_fold"/>
</dbReference>
<feature type="domain" description="AB hydrolase-1" evidence="1">
    <location>
        <begin position="32"/>
        <end position="130"/>
    </location>
</feature>
<evidence type="ECO:0000313" key="3">
    <source>
        <dbReference type="Proteomes" id="UP001500002"/>
    </source>
</evidence>
<comment type="caution">
    <text evidence="2">The sequence shown here is derived from an EMBL/GenBank/DDBJ whole genome shotgun (WGS) entry which is preliminary data.</text>
</comment>
<name>A0ABP4YIX7_9MICO</name>
<dbReference type="EMBL" id="BAAANJ010000016">
    <property type="protein sequence ID" value="GAA1817843.1"/>
    <property type="molecule type" value="Genomic_DNA"/>
</dbReference>
<dbReference type="InterPro" id="IPR050471">
    <property type="entry name" value="AB_hydrolase"/>
</dbReference>
<organism evidence="2 3">
    <name type="scientific">Agromyces neolithicus</name>
    <dbReference type="NCBI Taxonomy" id="269420"/>
    <lineage>
        <taxon>Bacteria</taxon>
        <taxon>Bacillati</taxon>
        <taxon>Actinomycetota</taxon>
        <taxon>Actinomycetes</taxon>
        <taxon>Micrococcales</taxon>
        <taxon>Microbacteriaceae</taxon>
        <taxon>Agromyces</taxon>
    </lineage>
</organism>